<keyword evidence="8" id="KW-1185">Reference proteome</keyword>
<dbReference type="CDD" id="cd16009">
    <property type="entry name" value="PPM"/>
    <property type="match status" value="1"/>
</dbReference>
<name>A0ABT2F4N4_9STAP</name>
<dbReference type="Proteomes" id="UP001205609">
    <property type="component" value="Unassembled WGS sequence"/>
</dbReference>
<dbReference type="PANTHER" id="PTHR21110:SF0">
    <property type="entry name" value="PHOSPHOPENTOMUTASE"/>
    <property type="match status" value="1"/>
</dbReference>
<dbReference type="PIRSF" id="PIRSF001491">
    <property type="entry name" value="Ppentomutase"/>
    <property type="match status" value="1"/>
</dbReference>
<dbReference type="SUPFAM" id="SSF143856">
    <property type="entry name" value="DeoB insert domain-like"/>
    <property type="match status" value="1"/>
</dbReference>
<proteinExistence type="inferred from homology"/>
<evidence type="ECO:0000256" key="2">
    <source>
        <dbReference type="ARBA" id="ARBA00022723"/>
    </source>
</evidence>
<keyword evidence="2" id="KW-0479">Metal-binding</keyword>
<evidence type="ECO:0000256" key="4">
    <source>
        <dbReference type="ARBA" id="ARBA00023235"/>
    </source>
</evidence>
<dbReference type="EC" id="5.4.2.7" evidence="5"/>
<evidence type="ECO:0000256" key="5">
    <source>
        <dbReference type="NCBIfam" id="TIGR01696"/>
    </source>
</evidence>
<organism evidence="7 8">
    <name type="scientific">Staphylococcus americanisciuri</name>
    <dbReference type="NCBI Taxonomy" id="2973940"/>
    <lineage>
        <taxon>Bacteria</taxon>
        <taxon>Bacillati</taxon>
        <taxon>Bacillota</taxon>
        <taxon>Bacilli</taxon>
        <taxon>Bacillales</taxon>
        <taxon>Staphylococcaceae</taxon>
        <taxon>Staphylococcus</taxon>
    </lineage>
</organism>
<evidence type="ECO:0000313" key="8">
    <source>
        <dbReference type="Proteomes" id="UP001205609"/>
    </source>
</evidence>
<gene>
    <name evidence="7" type="primary">deoB</name>
    <name evidence="7" type="ORF">NXS11_10850</name>
</gene>
<accession>A0ABT2F4N4</accession>
<feature type="domain" description="Metalloenzyme" evidence="6">
    <location>
        <begin position="6"/>
        <end position="378"/>
    </location>
</feature>
<dbReference type="Gene3D" id="3.30.70.1250">
    <property type="entry name" value="Phosphopentomutase"/>
    <property type="match status" value="1"/>
</dbReference>
<keyword evidence="3" id="KW-0464">Manganese</keyword>
<dbReference type="InterPro" id="IPR024052">
    <property type="entry name" value="Phosphopentomutase_DeoB_cap_sf"/>
</dbReference>
<evidence type="ECO:0000256" key="3">
    <source>
        <dbReference type="ARBA" id="ARBA00023211"/>
    </source>
</evidence>
<feature type="non-terminal residue" evidence="7">
    <location>
        <position position="378"/>
    </location>
</feature>
<comment type="caution">
    <text evidence="7">The sequence shown here is derived from an EMBL/GenBank/DDBJ whole genome shotgun (WGS) entry which is preliminary data.</text>
</comment>
<sequence length="378" mass="41956">MTAPFQRIHLIVMDSVGIGEAPDAKAFKDEGSHTLKHTLEGFDQKLPNLERLGLGNIDDLPVVGRVEAPAGYYTKMSEASVGKDTMTGHWEIMGLNINEPFKVYPNGFPDELIAEIERLTGRKVVANRPASGTQIIDEWGAHQMATGDLIVYTSADPVLQIAAHEEIIPLEELYDICEKVRELTKDPKYLIGRIIARPYVGEPGNFTRTSNRHDYALKPFGRTVMNTLKDADYDVIAIGKINDIYDGEGVTEAIRTKSNMDGMDQLMNVVKKDFKGLSFLNLVDFDALYGHRRDKPGYAQALKDFDERLPELLDNMREDDLLIITADHGNDPTAEGTDHTREYIPVLFYSPKFNGGTALDGDTTFSSIGATIADNFGV</sequence>
<evidence type="ECO:0000313" key="7">
    <source>
        <dbReference type="EMBL" id="MCS4487357.1"/>
    </source>
</evidence>
<dbReference type="InterPro" id="IPR006124">
    <property type="entry name" value="Metalloenzyme"/>
</dbReference>
<evidence type="ECO:0000259" key="6">
    <source>
        <dbReference type="Pfam" id="PF01676"/>
    </source>
</evidence>
<dbReference type="Pfam" id="PF01676">
    <property type="entry name" value="Metalloenzyme"/>
    <property type="match status" value="1"/>
</dbReference>
<dbReference type="RefSeq" id="WP_259201268.1">
    <property type="nucleotide sequence ID" value="NZ_JANUXY010000019.1"/>
</dbReference>
<dbReference type="InterPro" id="IPR017850">
    <property type="entry name" value="Alkaline_phosphatase_core_sf"/>
</dbReference>
<dbReference type="HAMAP" id="MF_00740">
    <property type="entry name" value="Phosphopentomut"/>
    <property type="match status" value="1"/>
</dbReference>
<dbReference type="NCBIfam" id="TIGR01696">
    <property type="entry name" value="deoB"/>
    <property type="match status" value="1"/>
</dbReference>
<dbReference type="PANTHER" id="PTHR21110">
    <property type="entry name" value="PHOSPHOPENTOMUTASE"/>
    <property type="match status" value="1"/>
</dbReference>
<dbReference type="GO" id="GO:0008973">
    <property type="term" value="F:phosphopentomutase activity"/>
    <property type="evidence" value="ECO:0007669"/>
    <property type="project" value="UniProtKB-EC"/>
</dbReference>
<protein>
    <recommendedName>
        <fullName evidence="5">Phosphopentomutase</fullName>
        <ecNumber evidence="5">5.4.2.7</ecNumber>
    </recommendedName>
</protein>
<dbReference type="InterPro" id="IPR010045">
    <property type="entry name" value="DeoB"/>
</dbReference>
<dbReference type="EMBL" id="JANUXY010000019">
    <property type="protein sequence ID" value="MCS4487357.1"/>
    <property type="molecule type" value="Genomic_DNA"/>
</dbReference>
<reference evidence="7 8" key="1">
    <citation type="journal article" date="2023" name="Int. J. Syst. Evol. Microbiol.">
        <title>Streptococcus sciuri sp. nov., Staphylococcus marylandisciuri sp. nov. and Staphylococcus americanisciuri sp. nov., isolated from faeces of eastern grey squirrel (Sciurus carolinensis).</title>
        <authorList>
            <person name="Volokhov D.V."/>
            <person name="Zagorodnyaya T.A."/>
            <person name="Furtak V.A."/>
            <person name="Nattanmai G."/>
            <person name="Randall L."/>
            <person name="Jose S."/>
            <person name="Gao Y."/>
            <person name="Eisenberg T."/>
            <person name="Delmonte P."/>
            <person name="Blom J."/>
            <person name="Mitchell K.K."/>
        </authorList>
    </citation>
    <scope>NUCLEOTIDE SEQUENCE [LARGE SCALE GENOMIC DNA]</scope>
    <source>
        <strain evidence="7 8">GRT3</strain>
    </source>
</reference>
<keyword evidence="4 7" id="KW-0413">Isomerase</keyword>
<comment type="similarity">
    <text evidence="1">Belongs to the phosphopentomutase family.</text>
</comment>
<evidence type="ECO:0000256" key="1">
    <source>
        <dbReference type="ARBA" id="ARBA00010373"/>
    </source>
</evidence>
<dbReference type="Gene3D" id="3.40.720.10">
    <property type="entry name" value="Alkaline Phosphatase, subunit A"/>
    <property type="match status" value="1"/>
</dbReference>
<dbReference type="SUPFAM" id="SSF53649">
    <property type="entry name" value="Alkaline phosphatase-like"/>
    <property type="match status" value="1"/>
</dbReference>
<dbReference type="NCBIfam" id="NF003766">
    <property type="entry name" value="PRK05362.1"/>
    <property type="match status" value="1"/>
</dbReference>